<dbReference type="CDD" id="cd00102">
    <property type="entry name" value="IPT"/>
    <property type="match status" value="1"/>
</dbReference>
<evidence type="ECO:0000313" key="2">
    <source>
        <dbReference type="EMBL" id="OPL33667.1"/>
    </source>
</evidence>
<feature type="non-terminal residue" evidence="2">
    <location>
        <position position="1"/>
    </location>
</feature>
<dbReference type="Pfam" id="PF01833">
    <property type="entry name" value="TIG"/>
    <property type="match status" value="1"/>
</dbReference>
<protein>
    <recommendedName>
        <fullName evidence="1">IPT/TIG domain-containing protein</fullName>
    </recommendedName>
</protein>
<organism evidence="2 3">
    <name type="scientific">Mytilus galloprovincialis</name>
    <name type="common">Mediterranean mussel</name>
    <dbReference type="NCBI Taxonomy" id="29158"/>
    <lineage>
        <taxon>Eukaryota</taxon>
        <taxon>Metazoa</taxon>
        <taxon>Spiralia</taxon>
        <taxon>Lophotrochozoa</taxon>
        <taxon>Mollusca</taxon>
        <taxon>Bivalvia</taxon>
        <taxon>Autobranchia</taxon>
        <taxon>Pteriomorphia</taxon>
        <taxon>Mytilida</taxon>
        <taxon>Mytiloidea</taxon>
        <taxon>Mytilidae</taxon>
        <taxon>Mytilinae</taxon>
        <taxon>Mytilus</taxon>
    </lineage>
</organism>
<keyword evidence="3" id="KW-1185">Reference proteome</keyword>
<sequence length="152" mass="17069">EPKILDFSPKNGIQYGDTTITIKGSDIGFEGQKRYKISFYDETFPIECSCKCFFDYSTFEDITSENRIKCKTGKSDGDRNMSRLQVVIDDLTVLSLNRTFKYLPDPTFSLSNKSTKAQQSGGATFTIQGEGFNNVGQITVERVITRDVLSNV</sequence>
<dbReference type="SUPFAM" id="SSF81296">
    <property type="entry name" value="E set domains"/>
    <property type="match status" value="1"/>
</dbReference>
<dbReference type="Gene3D" id="2.60.40.10">
    <property type="entry name" value="Immunoglobulins"/>
    <property type="match status" value="1"/>
</dbReference>
<dbReference type="EMBL" id="KV581993">
    <property type="protein sequence ID" value="OPL33667.1"/>
    <property type="molecule type" value="Genomic_DNA"/>
</dbReference>
<evidence type="ECO:0000259" key="1">
    <source>
        <dbReference type="Pfam" id="PF01833"/>
    </source>
</evidence>
<gene>
    <name evidence="2" type="ORF">AM593_01892</name>
</gene>
<dbReference type="InterPro" id="IPR013783">
    <property type="entry name" value="Ig-like_fold"/>
</dbReference>
<accession>A0A3L5TUN6</accession>
<dbReference type="SMR" id="A0A3L5TUN6"/>
<comment type="caution">
    <text evidence="2">The sequence shown here is derived from an EMBL/GenBank/DDBJ whole genome shotgun (WGS) entry which is preliminary data.</text>
</comment>
<dbReference type="AlphaFoldDB" id="A0A3L5TUN6"/>
<evidence type="ECO:0000313" key="3">
    <source>
        <dbReference type="Proteomes" id="UP000266721"/>
    </source>
</evidence>
<name>A0A3L5TUN6_MYTGA</name>
<dbReference type="InterPro" id="IPR002909">
    <property type="entry name" value="IPT_dom"/>
</dbReference>
<reference evidence="2 3" key="1">
    <citation type="journal article" date="2016" name="PLoS ONE">
        <title>A First Insight into the Genome of the Filter-Feeder Mussel Mytilus galloprovincialis.</title>
        <authorList>
            <person name="Murgarella M."/>
            <person name="Puiu D."/>
            <person name="Novoa B."/>
            <person name="Figueras A."/>
            <person name="Posada D."/>
            <person name="Canchaya C."/>
        </authorList>
    </citation>
    <scope>NUCLEOTIDE SEQUENCE [LARGE SCALE GENOMIC DNA]</scope>
    <source>
        <tissue evidence="2">Muscle</tissue>
    </source>
</reference>
<proteinExistence type="predicted"/>
<dbReference type="Proteomes" id="UP000266721">
    <property type="component" value="Unassembled WGS sequence"/>
</dbReference>
<feature type="domain" description="IPT/TIG" evidence="1">
    <location>
        <begin position="2"/>
        <end position="102"/>
    </location>
</feature>
<dbReference type="InterPro" id="IPR014756">
    <property type="entry name" value="Ig_E-set"/>
</dbReference>